<dbReference type="GeneID" id="9836800"/>
<sequence>MVARTERSRRGSRATVAIVAAMSFAGARAAPTSIGSEGFTVPPFKCFGTSAVLKYDMTVVASDLSGITWNPETETLFAVNNGDRIIYELTYPNTLVKSYDVATTSADLEGISAMGTRKFAFTTENPATVYTATLNADGTVTNNVTIKAGLPSGSAAGNNLGFEGVVYMPGDKFYTVQEANPSKIWSHPLTAGGDYTALTGDLKLAFPQIASVGGMTRGGDATDELFLVVKNYNATGRGGEVYNGQKSIWRYNITSGTFTERFGGEVCTMGQPEGLTFWKNATSGKIMMLVVGETNEARVYQADPTCTDALNTTSELMSTCAKVKVSESNCERTKAEGGCPWTRCDKDLTTHTKICTDDTPGVTDCTEAECMQKCNSSAFSGSNVGQTCTHWAYDVAEKECYIFAGCTNAKFDLDYTTYTMQDKTCERTIEDYPLGCEQRRCDKDISTHNKICTDDTPGTTDCTLAECKAKCQQHTDFTCTTYAYDVAEKECYLFETCENEKHDDDYSTYVLIDPTCGKNKTAGGCNQRRCDKDLTTHEKVCVDDTPAQQCSEAMCEYKCANHTFTSINSEAYCTHWAYDVADKECYVFYGCTGEKYDDDYTLYTQSYGERLALRAAGAPTPPPPPATPPKSAAGLHRLFVTAFIALAALLVA</sequence>
<dbReference type="SUPFAM" id="SSF50956">
    <property type="entry name" value="Thermostable phytase (3-phytase)"/>
    <property type="match status" value="1"/>
</dbReference>
<dbReference type="InterPro" id="IPR009722">
    <property type="entry name" value="YjiK/CarP"/>
</dbReference>
<evidence type="ECO:0000256" key="1">
    <source>
        <dbReference type="ARBA" id="ARBA00004236"/>
    </source>
</evidence>
<reference evidence="6 7" key="2">
    <citation type="journal article" date="2014" name="BMC Genomics">
        <title>An improved genome of the model marine alga Ostreococcus tauri unfolds by assessing Illumina de novo assemblies.</title>
        <authorList>
            <person name="Blanc-Mathieu R."/>
            <person name="Verhelst B."/>
            <person name="Derelle E."/>
            <person name="Rombauts S."/>
            <person name="Bouget F.Y."/>
            <person name="Carre I."/>
            <person name="Chateau A."/>
            <person name="Eyre-Walker A."/>
            <person name="Grimsley N."/>
            <person name="Moreau H."/>
            <person name="Piegu B."/>
            <person name="Rivals E."/>
            <person name="Schackwitz W."/>
            <person name="Van de Peer Y."/>
            <person name="Piganeau G."/>
        </authorList>
    </citation>
    <scope>NUCLEOTIDE SEQUENCE [LARGE SCALE GENOMIC DNA]</scope>
    <source>
        <strain evidence="7">OTTH 0595 / CCAP 157/2 / RCC745</strain>
    </source>
</reference>
<dbReference type="OrthoDB" id="496739at2759"/>
<dbReference type="Pfam" id="PF06977">
    <property type="entry name" value="SdiA-regulated"/>
    <property type="match status" value="1"/>
</dbReference>
<evidence type="ECO:0000256" key="2">
    <source>
        <dbReference type="ARBA" id="ARBA00022475"/>
    </source>
</evidence>
<accession>A0A090N4R5</accession>
<name>A0A090N4R5_OSTTA</name>
<dbReference type="PROSITE" id="PS50948">
    <property type="entry name" value="PAN"/>
    <property type="match status" value="1"/>
</dbReference>
<evidence type="ECO:0000256" key="3">
    <source>
        <dbReference type="ARBA" id="ARBA00023136"/>
    </source>
</evidence>
<feature type="domain" description="Apple" evidence="5">
    <location>
        <begin position="441"/>
        <end position="516"/>
    </location>
</feature>
<dbReference type="InParanoid" id="A0A090N4R5"/>
<dbReference type="AlphaFoldDB" id="A0A090N4R5"/>
<keyword evidence="4" id="KW-0732">Signal</keyword>
<evidence type="ECO:0000313" key="6">
    <source>
        <dbReference type="EMBL" id="CEG01170.1"/>
    </source>
</evidence>
<feature type="signal peptide" evidence="4">
    <location>
        <begin position="1"/>
        <end position="29"/>
    </location>
</feature>
<dbReference type="SUPFAM" id="SSF57414">
    <property type="entry name" value="Hairpin loop containing domain-like"/>
    <property type="match status" value="1"/>
</dbReference>
<evidence type="ECO:0000256" key="4">
    <source>
        <dbReference type="SAM" id="SignalP"/>
    </source>
</evidence>
<dbReference type="GO" id="GO:0005886">
    <property type="term" value="C:plasma membrane"/>
    <property type="evidence" value="ECO:0007669"/>
    <property type="project" value="UniProtKB-SubCell"/>
</dbReference>
<gene>
    <name evidence="6" type="ORF">OT_ostta02g04060</name>
</gene>
<keyword evidence="7" id="KW-1185">Reference proteome</keyword>
<dbReference type="RefSeq" id="XP_003075250.2">
    <property type="nucleotide sequence ID" value="XM_003075202.2"/>
</dbReference>
<dbReference type="InterPro" id="IPR003609">
    <property type="entry name" value="Pan_app"/>
</dbReference>
<keyword evidence="3" id="KW-0472">Membrane</keyword>
<dbReference type="KEGG" id="ota:OT_ostta02g04060"/>
<evidence type="ECO:0000313" key="7">
    <source>
        <dbReference type="Proteomes" id="UP000009170"/>
    </source>
</evidence>
<reference evidence="7" key="1">
    <citation type="journal article" date="2006" name="Proc. Natl. Acad. Sci. U.S.A.">
        <title>Genome analysis of the smallest free-living eukaryote Ostreococcus tauri unveils many unique features.</title>
        <authorList>
            <person name="Derelle E."/>
            <person name="Ferraz C."/>
            <person name="Rombauts S."/>
            <person name="Rouze P."/>
            <person name="Worden A.Z."/>
            <person name="Robbens S."/>
            <person name="Partensky F."/>
            <person name="Degroeve S."/>
            <person name="Echeynie S."/>
            <person name="Cooke R."/>
            <person name="Saeys Y."/>
            <person name="Wuyts J."/>
            <person name="Jabbari K."/>
            <person name="Bowler C."/>
            <person name="Panaud O."/>
            <person name="Piegu B."/>
            <person name="Ball S.G."/>
            <person name="Ral J.-P."/>
            <person name="Bouget F.-Y."/>
            <person name="Piganeau G."/>
            <person name="De Baets B."/>
            <person name="Picard A."/>
            <person name="Delseny M."/>
            <person name="Demaille J."/>
            <person name="Van de Peer Y."/>
            <person name="Moreau H."/>
        </authorList>
    </citation>
    <scope>NUCLEOTIDE SEQUENCE [LARGE SCALE GENOMIC DNA]</scope>
    <source>
        <strain evidence="7">OTTH 0595 / CCAP 157/2 / RCC745</strain>
    </source>
</reference>
<proteinExistence type="predicted"/>
<comment type="subcellular location">
    <subcellularLocation>
        <location evidence="1">Cell membrane</location>
    </subcellularLocation>
</comment>
<protein>
    <submittedName>
        <fullName evidence="6">WD40/YVTN repeat-like-containing domain</fullName>
    </submittedName>
</protein>
<keyword evidence="2" id="KW-1003">Cell membrane</keyword>
<feature type="chain" id="PRO_5001861208" evidence="4">
    <location>
        <begin position="30"/>
        <end position="652"/>
    </location>
</feature>
<dbReference type="EMBL" id="CAID01000002">
    <property type="protein sequence ID" value="CEG01170.1"/>
    <property type="molecule type" value="Genomic_DNA"/>
</dbReference>
<evidence type="ECO:0000259" key="5">
    <source>
        <dbReference type="PROSITE" id="PS50948"/>
    </source>
</evidence>
<comment type="caution">
    <text evidence="6">The sequence shown here is derived from an EMBL/GenBank/DDBJ whole genome shotgun (WGS) entry which is preliminary data.</text>
</comment>
<dbReference type="Proteomes" id="UP000009170">
    <property type="component" value="Unassembled WGS sequence"/>
</dbReference>
<organism evidence="6 7">
    <name type="scientific">Ostreococcus tauri</name>
    <name type="common">Marine green alga</name>
    <dbReference type="NCBI Taxonomy" id="70448"/>
    <lineage>
        <taxon>Eukaryota</taxon>
        <taxon>Viridiplantae</taxon>
        <taxon>Chlorophyta</taxon>
        <taxon>Mamiellophyceae</taxon>
        <taxon>Mamiellales</taxon>
        <taxon>Bathycoccaceae</taxon>
        <taxon>Ostreococcus</taxon>
    </lineage>
</organism>